<dbReference type="PANTHER" id="PTHR44835:SF1">
    <property type="entry name" value="PROTEIN O-GLCNAC TRANSFERASE"/>
    <property type="match status" value="1"/>
</dbReference>
<accession>A0A8D5JLH0</accession>
<protein>
    <recommendedName>
        <fullName evidence="8">O-GlcNAc transferase C-terminal domain-containing protein</fullName>
    </recommendedName>
</protein>
<evidence type="ECO:0000313" key="10">
    <source>
        <dbReference type="Proteomes" id="UP000826725"/>
    </source>
</evidence>
<dbReference type="PROSITE" id="PS50293">
    <property type="entry name" value="TPR_REGION"/>
    <property type="match status" value="2"/>
</dbReference>
<feature type="repeat" description="TPR" evidence="6">
    <location>
        <begin position="279"/>
        <end position="312"/>
    </location>
</feature>
<evidence type="ECO:0000256" key="5">
    <source>
        <dbReference type="ARBA" id="ARBA00022803"/>
    </source>
</evidence>
<organism evidence="9 10">
    <name type="scientific">Desulfomarina profundi</name>
    <dbReference type="NCBI Taxonomy" id="2772557"/>
    <lineage>
        <taxon>Bacteria</taxon>
        <taxon>Pseudomonadati</taxon>
        <taxon>Thermodesulfobacteriota</taxon>
        <taxon>Desulfobulbia</taxon>
        <taxon>Desulfobulbales</taxon>
        <taxon>Desulfobulbaceae</taxon>
        <taxon>Desulfomarina</taxon>
    </lineage>
</organism>
<dbReference type="InterPro" id="IPR019734">
    <property type="entry name" value="TPR_rpt"/>
</dbReference>
<dbReference type="InterPro" id="IPR051939">
    <property type="entry name" value="Glycosyltr_41/O-GlcNAc_trsf"/>
</dbReference>
<evidence type="ECO:0000256" key="2">
    <source>
        <dbReference type="ARBA" id="ARBA00022676"/>
    </source>
</evidence>
<feature type="domain" description="O-GlcNAc transferase C-terminal" evidence="8">
    <location>
        <begin position="30"/>
        <end position="127"/>
    </location>
</feature>
<gene>
    <name evidence="9" type="ORF">DGMP_12550</name>
</gene>
<dbReference type="GO" id="GO:0016757">
    <property type="term" value="F:glycosyltransferase activity"/>
    <property type="evidence" value="ECO:0007669"/>
    <property type="project" value="UniProtKB-KW"/>
</dbReference>
<feature type="repeat" description="TPR" evidence="6">
    <location>
        <begin position="347"/>
        <end position="380"/>
    </location>
</feature>
<dbReference type="Pfam" id="PF13424">
    <property type="entry name" value="TPR_12"/>
    <property type="match status" value="1"/>
</dbReference>
<evidence type="ECO:0000256" key="3">
    <source>
        <dbReference type="ARBA" id="ARBA00022679"/>
    </source>
</evidence>
<keyword evidence="3" id="KW-0808">Transferase</keyword>
<proteinExistence type="predicted"/>
<evidence type="ECO:0000256" key="6">
    <source>
        <dbReference type="PROSITE-ProRule" id="PRU00339"/>
    </source>
</evidence>
<evidence type="ECO:0000256" key="4">
    <source>
        <dbReference type="ARBA" id="ARBA00022737"/>
    </source>
</evidence>
<feature type="domain" description="O-GlcNAc transferase C-terminal" evidence="8">
    <location>
        <begin position="595"/>
        <end position="740"/>
    </location>
</feature>
<keyword evidence="2" id="KW-0328">Glycosyltransferase</keyword>
<dbReference type="AlphaFoldDB" id="A0A8D5JLH0"/>
<dbReference type="SMART" id="SM00028">
    <property type="entry name" value="TPR"/>
    <property type="match status" value="10"/>
</dbReference>
<dbReference type="Pfam" id="PF13844">
    <property type="entry name" value="Glyco_transf_41"/>
    <property type="match status" value="3"/>
</dbReference>
<comment type="pathway">
    <text evidence="1">Protein modification; protein glycosylation.</text>
</comment>
<feature type="repeat" description="TPR" evidence="6">
    <location>
        <begin position="517"/>
        <end position="550"/>
    </location>
</feature>
<dbReference type="EMBL" id="AP024086">
    <property type="protein sequence ID" value="BCL60562.1"/>
    <property type="molecule type" value="Genomic_DNA"/>
</dbReference>
<dbReference type="Pfam" id="PF13432">
    <property type="entry name" value="TPR_16"/>
    <property type="match status" value="3"/>
</dbReference>
<dbReference type="InterPro" id="IPR029489">
    <property type="entry name" value="OGT/SEC/SPY_C"/>
</dbReference>
<feature type="repeat" description="TPR" evidence="6">
    <location>
        <begin position="415"/>
        <end position="448"/>
    </location>
</feature>
<feature type="compositionally biased region" description="Basic residues" evidence="7">
    <location>
        <begin position="141"/>
        <end position="171"/>
    </location>
</feature>
<feature type="repeat" description="TPR" evidence="6">
    <location>
        <begin position="381"/>
        <end position="414"/>
    </location>
</feature>
<dbReference type="Pfam" id="PF13181">
    <property type="entry name" value="TPR_8"/>
    <property type="match status" value="2"/>
</dbReference>
<feature type="repeat" description="TPR" evidence="6">
    <location>
        <begin position="211"/>
        <end position="244"/>
    </location>
</feature>
<evidence type="ECO:0000313" key="9">
    <source>
        <dbReference type="EMBL" id="BCL60562.1"/>
    </source>
</evidence>
<evidence type="ECO:0000259" key="8">
    <source>
        <dbReference type="Pfam" id="PF13844"/>
    </source>
</evidence>
<dbReference type="PANTHER" id="PTHR44835">
    <property type="entry name" value="UDP-N-ACETYLGLUCOSAMINE--PEPTIDE N-ACETYLGLUCOSAMINYLTRANSFERASE SPINDLY-RELATED"/>
    <property type="match status" value="1"/>
</dbReference>
<dbReference type="Pfam" id="PF13374">
    <property type="entry name" value="TPR_10"/>
    <property type="match status" value="1"/>
</dbReference>
<sequence>MKEQFATRGITPERLKIGFHTPPWDLMRQIDIGLDCFPHNSGTTLFETLYMGIPFITLAGRPATGRLGCTILTGLGHTEWIASTRENYVQLAINLASDIHKLATIRTKLRSRMEKSSLMDEKGFARRMEKAYREMFEKKCREQKKKTTTGKLTGRKKNKKNKKQKSGKVHGRPGQVPTIEQDRLIKMYQQGNMVEAERTARSLLKLYPDDAQTWKILGAVRRQLGDFNEALTAMKRSVTFSPRDYICLRNIAVILCDLGKYQEAEKYCRKALKINPHYPDAFNTLGSALRSQKRYQEAEKAFRKAMKLAPDTADACINLALVLNETGSYEEAEKLYGRALKAHPDSAECYCGLSLTLLSLGRLEEAETECRRALELNPEYPAALNSLGTILHEQQRLDEAEICYRKAIQFKPGYIEALHNLGKTLSSLNRTGEAIPCFQQIVQQNPEHPEAWFNLGNCFADRGDNSKALIHYEKGLVNRSDDKKLWLNHGNTCKKQGLLTKAENSYRMALQLDSNYKKALNNLGNILQEQARFDESETVFRTVLKKYPNSQDAFGNLLFLLNYHPDKSAEEIFEEYRLFDDKFGLPLTPASQVYRNSRNPNRRLKIGYVCPQFCKHPVLNFLEPLLASHNRRNVELYGYSDVLREDEVTDRYRTYMDHWIDTAEMSDRQMATEILADKIDILVDLAGHTERNRLAVFATKPAPVSIHWLDFGYTTGLSAIDYYLADTIVVPEGCEHLFAETPWRLDRPSFSYRPSPGMGDVNDLPAKRNGYITFGCLSRAVRINYKTIRTWSEILRQVKDSKLILNSGSFADPEMQENMASQFAAHGIERDRLEIGYTSPPWDSFRSMDIGLDCFPHNSGTTLYETLYMGIPFITLADRPSVGRLGSTILEGLGHPEWIARDELEYIDITTRLTENLDQLAILRTSLRSEMEKSLLMDEKDFADKVEKAYRQMFLQWCEENS</sequence>
<dbReference type="KEGG" id="dbk:DGMP_12550"/>
<dbReference type="PROSITE" id="PS50005">
    <property type="entry name" value="TPR"/>
    <property type="match status" value="9"/>
</dbReference>
<dbReference type="Proteomes" id="UP000826725">
    <property type="component" value="Chromosome"/>
</dbReference>
<feature type="domain" description="O-GlcNAc transferase C-terminal" evidence="8">
    <location>
        <begin position="772"/>
        <end position="944"/>
    </location>
</feature>
<evidence type="ECO:0000256" key="1">
    <source>
        <dbReference type="ARBA" id="ARBA00004922"/>
    </source>
</evidence>
<evidence type="ECO:0000256" key="7">
    <source>
        <dbReference type="SAM" id="MobiDB-lite"/>
    </source>
</evidence>
<keyword evidence="5 6" id="KW-0802">TPR repeat</keyword>
<keyword evidence="4" id="KW-0677">Repeat</keyword>
<feature type="repeat" description="TPR" evidence="6">
    <location>
        <begin position="449"/>
        <end position="482"/>
    </location>
</feature>
<feature type="repeat" description="TPR" evidence="6">
    <location>
        <begin position="245"/>
        <end position="278"/>
    </location>
</feature>
<keyword evidence="10" id="KW-1185">Reference proteome</keyword>
<name>A0A8D5JLH0_9BACT</name>
<feature type="region of interest" description="Disordered" evidence="7">
    <location>
        <begin position="139"/>
        <end position="175"/>
    </location>
</feature>
<feature type="repeat" description="TPR" evidence="6">
    <location>
        <begin position="313"/>
        <end position="346"/>
    </location>
</feature>
<reference evidence="9" key="1">
    <citation type="submission" date="2020-09" db="EMBL/GenBank/DDBJ databases">
        <title>Desulfogranum mesoprofundum gen. nov., sp. nov., a novel mesophilic, sulfate-reducing chemolithoautotroph isolated from a deep-sea hydrothermal vent chimney in the Suiyo Seamount.</title>
        <authorList>
            <person name="Hashimoto Y."/>
            <person name="Nakagawa S."/>
        </authorList>
    </citation>
    <scope>NUCLEOTIDE SEQUENCE</scope>
    <source>
        <strain evidence="9">KT2</strain>
    </source>
</reference>